<dbReference type="EMBL" id="BAABME010008106">
    <property type="protein sequence ID" value="GAA0172405.1"/>
    <property type="molecule type" value="Genomic_DNA"/>
</dbReference>
<dbReference type="InterPro" id="IPR012337">
    <property type="entry name" value="RNaseH-like_sf"/>
</dbReference>
<feature type="compositionally biased region" description="Polar residues" evidence="1">
    <location>
        <begin position="271"/>
        <end position="284"/>
    </location>
</feature>
<dbReference type="Pfam" id="PF13976">
    <property type="entry name" value="gag_pre-integrs"/>
    <property type="match status" value="1"/>
</dbReference>
<feature type="region of interest" description="Disordered" evidence="1">
    <location>
        <begin position="260"/>
        <end position="316"/>
    </location>
</feature>
<feature type="domain" description="GAG-pre-integrase" evidence="2">
    <location>
        <begin position="92"/>
        <end position="143"/>
    </location>
</feature>
<dbReference type="PANTHER" id="PTHR42648:SF31">
    <property type="entry name" value="RNA-DIRECTED DNA POLYMERASE"/>
    <property type="match status" value="1"/>
</dbReference>
<evidence type="ECO:0000256" key="1">
    <source>
        <dbReference type="SAM" id="MobiDB-lite"/>
    </source>
</evidence>
<dbReference type="InterPro" id="IPR025724">
    <property type="entry name" value="GAG-pre-integrase_dom"/>
</dbReference>
<feature type="compositionally biased region" description="Basic and acidic residues" evidence="1">
    <location>
        <begin position="295"/>
        <end position="316"/>
    </location>
</feature>
<evidence type="ECO:0000313" key="3">
    <source>
        <dbReference type="EMBL" id="GAA0172405.1"/>
    </source>
</evidence>
<dbReference type="Gene3D" id="3.30.420.10">
    <property type="entry name" value="Ribonuclease H-like superfamily/Ribonuclease H"/>
    <property type="match status" value="1"/>
</dbReference>
<keyword evidence="4" id="KW-1185">Reference proteome</keyword>
<evidence type="ECO:0000313" key="4">
    <source>
        <dbReference type="Proteomes" id="UP001454036"/>
    </source>
</evidence>
<dbReference type="PANTHER" id="PTHR42648">
    <property type="entry name" value="TRANSPOSASE, PUTATIVE-RELATED"/>
    <property type="match status" value="1"/>
</dbReference>
<comment type="caution">
    <text evidence="3">The sequence shown here is derived from an EMBL/GenBank/DDBJ whole genome shotgun (WGS) entry which is preliminary data.</text>
</comment>
<reference evidence="3 4" key="1">
    <citation type="submission" date="2024-01" db="EMBL/GenBank/DDBJ databases">
        <title>The complete chloroplast genome sequence of Lithospermum erythrorhizon: insights into the phylogenetic relationship among Boraginaceae species and the maternal lineages of purple gromwells.</title>
        <authorList>
            <person name="Okada T."/>
            <person name="Watanabe K."/>
        </authorList>
    </citation>
    <scope>NUCLEOTIDE SEQUENCE [LARGE SCALE GENOMIC DNA]</scope>
</reference>
<dbReference type="GO" id="GO:0003676">
    <property type="term" value="F:nucleic acid binding"/>
    <property type="evidence" value="ECO:0007669"/>
    <property type="project" value="InterPro"/>
</dbReference>
<name>A0AAV3R7W3_LITER</name>
<dbReference type="InterPro" id="IPR039537">
    <property type="entry name" value="Retrotran_Ty1/copia-like"/>
</dbReference>
<proteinExistence type="predicted"/>
<gene>
    <name evidence="3" type="ORF">LIER_26241</name>
</gene>
<dbReference type="SUPFAM" id="SSF53098">
    <property type="entry name" value="Ribonuclease H-like"/>
    <property type="match status" value="1"/>
</dbReference>
<evidence type="ECO:0000259" key="2">
    <source>
        <dbReference type="Pfam" id="PF13976"/>
    </source>
</evidence>
<dbReference type="Proteomes" id="UP001454036">
    <property type="component" value="Unassembled WGS sequence"/>
</dbReference>
<organism evidence="3 4">
    <name type="scientific">Lithospermum erythrorhizon</name>
    <name type="common">Purple gromwell</name>
    <name type="synonym">Lithospermum officinale var. erythrorhizon</name>
    <dbReference type="NCBI Taxonomy" id="34254"/>
    <lineage>
        <taxon>Eukaryota</taxon>
        <taxon>Viridiplantae</taxon>
        <taxon>Streptophyta</taxon>
        <taxon>Embryophyta</taxon>
        <taxon>Tracheophyta</taxon>
        <taxon>Spermatophyta</taxon>
        <taxon>Magnoliopsida</taxon>
        <taxon>eudicotyledons</taxon>
        <taxon>Gunneridae</taxon>
        <taxon>Pentapetalae</taxon>
        <taxon>asterids</taxon>
        <taxon>lamiids</taxon>
        <taxon>Boraginales</taxon>
        <taxon>Boraginaceae</taxon>
        <taxon>Boraginoideae</taxon>
        <taxon>Lithospermeae</taxon>
        <taxon>Lithospermum</taxon>
    </lineage>
</organism>
<dbReference type="InterPro" id="IPR036397">
    <property type="entry name" value="RNaseH_sf"/>
</dbReference>
<protein>
    <recommendedName>
        <fullName evidence="2">GAG-pre-integrase domain-containing protein</fullName>
    </recommendedName>
</protein>
<dbReference type="AlphaFoldDB" id="A0AAV3R7W3"/>
<sequence length="316" mass="35267">MPSLTPDQWHHLMSLFGNSNTPSANDRQIGKPFSWIFDSGATAHATGILEMCDIIFTHNLCFVQDRSAKKVIGASERRGGIYNFCELLVDSKASLLAIQMPELELWHNRLGHPSKAVLKSFPFICSSASVLNKSYETCHRAKHTRDVFFDNFKKATRCFELIHRDLWGPYSTPPSCGAKYFLTLFDDHSRDVWVVLLSNKTEVHDVFIKFIAMVKVCILISLSNVLWLMVYFFGLDEYMELGVGFAELVGASVEPASLAFDGTASPPRDGTASSPVEGTPSEASTPPDKAVVPPREAELGRGRRERAPPRHLQDYV</sequence>
<accession>A0AAV3R7W3</accession>